<evidence type="ECO:0000256" key="1">
    <source>
        <dbReference type="SAM" id="Phobius"/>
    </source>
</evidence>
<name>A0A9X8N637_9ACTN</name>
<feature type="transmembrane region" description="Helical" evidence="1">
    <location>
        <begin position="30"/>
        <end position="49"/>
    </location>
</feature>
<proteinExistence type="predicted"/>
<protein>
    <submittedName>
        <fullName evidence="2">Uncharacterized protein</fullName>
    </submittedName>
</protein>
<feature type="transmembrane region" description="Helical" evidence="1">
    <location>
        <begin position="55"/>
        <end position="72"/>
    </location>
</feature>
<organism evidence="2 3">
    <name type="scientific">Streptomyces yunnanensis</name>
    <dbReference type="NCBI Taxonomy" id="156453"/>
    <lineage>
        <taxon>Bacteria</taxon>
        <taxon>Bacillati</taxon>
        <taxon>Actinomycetota</taxon>
        <taxon>Actinomycetes</taxon>
        <taxon>Kitasatosporales</taxon>
        <taxon>Streptomycetaceae</taxon>
        <taxon>Streptomyces</taxon>
    </lineage>
</organism>
<comment type="caution">
    <text evidence="2">The sequence shown here is derived from an EMBL/GenBank/DDBJ whole genome shotgun (WGS) entry which is preliminary data.</text>
</comment>
<keyword evidence="1" id="KW-0812">Transmembrane</keyword>
<dbReference type="Proteomes" id="UP000184388">
    <property type="component" value="Unassembled WGS sequence"/>
</dbReference>
<keyword evidence="1" id="KW-0472">Membrane</keyword>
<sequence>MRTKDRHALRPEGEGPAVTHASPALRLLRAAVFAAVCLTLSAAGHQLAVGSAPPVWADGIGFLTVLVLGYLLSARERSLLGIGGAMLTTQGTLHLAFDAAQSPARRFTATSTPTVMHATRMMAHPHPMAHAAAAHTAAALLASWWLRRGEAALWSLLRRAMTLVPGLLAWWGTRADRLPTFAYTVVPGGRTAGQRTLRQVLLRHAVSRRGPPLPDPYRVLPV</sequence>
<accession>A0A9X8N637</accession>
<dbReference type="RefSeq" id="WP_079182254.1">
    <property type="nucleotide sequence ID" value="NZ_FRBK01000020.1"/>
</dbReference>
<keyword evidence="1" id="KW-1133">Transmembrane helix</keyword>
<evidence type="ECO:0000313" key="2">
    <source>
        <dbReference type="EMBL" id="SHN12812.1"/>
    </source>
</evidence>
<reference evidence="3" key="1">
    <citation type="submission" date="2016-11" db="EMBL/GenBank/DDBJ databases">
        <authorList>
            <person name="Jaros S."/>
            <person name="Januszkiewicz K."/>
            <person name="Wedrychowicz H."/>
        </authorList>
    </citation>
    <scope>NUCLEOTIDE SEQUENCE [LARGE SCALE GENOMIC DNA]</scope>
    <source>
        <strain evidence="3">CGMCC 4.3555</strain>
    </source>
</reference>
<evidence type="ECO:0000313" key="3">
    <source>
        <dbReference type="Proteomes" id="UP000184388"/>
    </source>
</evidence>
<dbReference type="EMBL" id="FRBK01000020">
    <property type="protein sequence ID" value="SHN12812.1"/>
    <property type="molecule type" value="Genomic_DNA"/>
</dbReference>
<dbReference type="AlphaFoldDB" id="A0A9X8N637"/>
<gene>
    <name evidence="2" type="ORF">SAMN05216268_120112</name>
</gene>